<evidence type="ECO:0000313" key="1">
    <source>
        <dbReference type="EMBL" id="MPC55286.1"/>
    </source>
</evidence>
<sequence>MEEWRRQGKARRGEECEGAEVVQERGAITNLVFTWYRSEKGYGAESGVSGSQERTRRDRVVFSTYTLVTLELQKLMWGIKYGKDSGY</sequence>
<gene>
    <name evidence="1" type="ORF">E2C01_049218</name>
</gene>
<dbReference type="Proteomes" id="UP000324222">
    <property type="component" value="Unassembled WGS sequence"/>
</dbReference>
<evidence type="ECO:0000313" key="2">
    <source>
        <dbReference type="Proteomes" id="UP000324222"/>
    </source>
</evidence>
<keyword evidence="2" id="KW-1185">Reference proteome</keyword>
<comment type="caution">
    <text evidence="1">The sequence shown here is derived from an EMBL/GenBank/DDBJ whole genome shotgun (WGS) entry which is preliminary data.</text>
</comment>
<dbReference type="EMBL" id="VSRR010013049">
    <property type="protein sequence ID" value="MPC55286.1"/>
    <property type="molecule type" value="Genomic_DNA"/>
</dbReference>
<reference evidence="1 2" key="1">
    <citation type="submission" date="2019-05" db="EMBL/GenBank/DDBJ databases">
        <title>Another draft genome of Portunus trituberculatus and its Hox gene families provides insights of decapod evolution.</title>
        <authorList>
            <person name="Jeong J.-H."/>
            <person name="Song I."/>
            <person name="Kim S."/>
            <person name="Choi T."/>
            <person name="Kim D."/>
            <person name="Ryu S."/>
            <person name="Kim W."/>
        </authorList>
    </citation>
    <scope>NUCLEOTIDE SEQUENCE [LARGE SCALE GENOMIC DNA]</scope>
    <source>
        <tissue evidence="1">Muscle</tissue>
    </source>
</reference>
<proteinExistence type="predicted"/>
<organism evidence="1 2">
    <name type="scientific">Portunus trituberculatus</name>
    <name type="common">Swimming crab</name>
    <name type="synonym">Neptunus trituberculatus</name>
    <dbReference type="NCBI Taxonomy" id="210409"/>
    <lineage>
        <taxon>Eukaryota</taxon>
        <taxon>Metazoa</taxon>
        <taxon>Ecdysozoa</taxon>
        <taxon>Arthropoda</taxon>
        <taxon>Crustacea</taxon>
        <taxon>Multicrustacea</taxon>
        <taxon>Malacostraca</taxon>
        <taxon>Eumalacostraca</taxon>
        <taxon>Eucarida</taxon>
        <taxon>Decapoda</taxon>
        <taxon>Pleocyemata</taxon>
        <taxon>Brachyura</taxon>
        <taxon>Eubrachyura</taxon>
        <taxon>Portunoidea</taxon>
        <taxon>Portunidae</taxon>
        <taxon>Portuninae</taxon>
        <taxon>Portunus</taxon>
    </lineage>
</organism>
<accession>A0A5B7GCJ6</accession>
<name>A0A5B7GCJ6_PORTR</name>
<dbReference type="AlphaFoldDB" id="A0A5B7GCJ6"/>
<protein>
    <submittedName>
        <fullName evidence="1">Uncharacterized protein</fullName>
    </submittedName>
</protein>